<dbReference type="PANTHER" id="PTHR11014">
    <property type="entry name" value="PEPTIDASE M20 FAMILY MEMBER"/>
    <property type="match status" value="1"/>
</dbReference>
<organism evidence="3 4">
    <name type="scientific">Marinomonas pontica</name>
    <dbReference type="NCBI Taxonomy" id="264739"/>
    <lineage>
        <taxon>Bacteria</taxon>
        <taxon>Pseudomonadati</taxon>
        <taxon>Pseudomonadota</taxon>
        <taxon>Gammaproteobacteria</taxon>
        <taxon>Oceanospirillales</taxon>
        <taxon>Oceanospirillaceae</taxon>
        <taxon>Marinomonas</taxon>
    </lineage>
</organism>
<dbReference type="Gene3D" id="3.30.70.360">
    <property type="match status" value="1"/>
</dbReference>
<proteinExistence type="predicted"/>
<dbReference type="RefSeq" id="WP_265729063.1">
    <property type="nucleotide sequence ID" value="NZ_AP027271.1"/>
</dbReference>
<dbReference type="SUPFAM" id="SSF53187">
    <property type="entry name" value="Zn-dependent exopeptidases"/>
    <property type="match status" value="1"/>
</dbReference>
<protein>
    <submittedName>
        <fullName evidence="3">Peptidase M20</fullName>
    </submittedName>
</protein>
<dbReference type="InterPro" id="IPR011650">
    <property type="entry name" value="Peptidase_M20_dimer"/>
</dbReference>
<dbReference type="NCBIfam" id="TIGR01891">
    <property type="entry name" value="amidohydrolases"/>
    <property type="match status" value="1"/>
</dbReference>
<evidence type="ECO:0000313" key="4">
    <source>
        <dbReference type="Proteomes" id="UP001307608"/>
    </source>
</evidence>
<evidence type="ECO:0000313" key="3">
    <source>
        <dbReference type="EMBL" id="BDX01895.1"/>
    </source>
</evidence>
<sequence length="393" mass="42455">MQSFDELIAFRKILHQNPELSNQEQATAARILEEFQAFSADEVITGLGGTGLAFVFNGAQSGPTTLIRSELDALPIEETNDFEHRSKVMGVSHKCGHDGHMSIVTALGAELATHRPQKGRVVLCFQPAEETGMGAIQMVQDPRFSDIAPDYAFALHNYPSLELGKVAVRAGTFNCASRGMIIHLKGKTSHAAHPENGISPANAMCHIIQELNGLPANVAQATSLGRNWVTVIHAKLGEVAFGTSPGDAVVMVTLRSETNEGMQTLVAHAERFSQAIATRENVSISFEYDDVFQASVNSQQGCDLVVSACDNTQTPFALLDEPMRWSEDFGQFTATAKEGAMFALGAGHTSPQLHNPDYDFPDGLIPVGRDLFLDIIRQLNGQEGHNCVLIGRG</sequence>
<dbReference type="InterPro" id="IPR002933">
    <property type="entry name" value="Peptidase_M20"/>
</dbReference>
<feature type="domain" description="Peptidase M20 dimerisation" evidence="2">
    <location>
        <begin position="178"/>
        <end position="271"/>
    </location>
</feature>
<dbReference type="Proteomes" id="UP001307608">
    <property type="component" value="Chromosome"/>
</dbReference>
<dbReference type="Gene3D" id="3.40.630.10">
    <property type="entry name" value="Zn peptidases"/>
    <property type="match status" value="1"/>
</dbReference>
<dbReference type="PANTHER" id="PTHR11014:SF169">
    <property type="entry name" value="CLAN MH, FAMILY M20, PEPTIDASE T-LIKE METALLOPEPTIDASE"/>
    <property type="match status" value="1"/>
</dbReference>
<dbReference type="Pfam" id="PF01546">
    <property type="entry name" value="Peptidase_M20"/>
    <property type="match status" value="1"/>
</dbReference>
<name>A0ABM8FC34_9GAMM</name>
<dbReference type="PIRSF" id="PIRSF005962">
    <property type="entry name" value="Pept_M20D_amidohydro"/>
    <property type="match status" value="1"/>
</dbReference>
<dbReference type="SUPFAM" id="SSF55031">
    <property type="entry name" value="Bacterial exopeptidase dimerisation domain"/>
    <property type="match status" value="1"/>
</dbReference>
<keyword evidence="4" id="KW-1185">Reference proteome</keyword>
<dbReference type="InterPro" id="IPR036264">
    <property type="entry name" value="Bact_exopeptidase_dim_dom"/>
</dbReference>
<keyword evidence="1" id="KW-0378">Hydrolase</keyword>
<evidence type="ECO:0000256" key="1">
    <source>
        <dbReference type="ARBA" id="ARBA00022801"/>
    </source>
</evidence>
<accession>A0ABM8FC34</accession>
<evidence type="ECO:0000259" key="2">
    <source>
        <dbReference type="Pfam" id="PF07687"/>
    </source>
</evidence>
<reference evidence="3 4" key="1">
    <citation type="submission" date="2023-01" db="EMBL/GenBank/DDBJ databases">
        <title>Complete genome sequence of Marinomonas pontica strain 200518_36.</title>
        <authorList>
            <person name="Ueki S."/>
            <person name="Gajardo G."/>
            <person name="Maruyama F."/>
        </authorList>
    </citation>
    <scope>NUCLEOTIDE SEQUENCE [LARGE SCALE GENOMIC DNA]</scope>
    <source>
        <strain evidence="3 4">200518_36</strain>
    </source>
</reference>
<dbReference type="EMBL" id="AP027271">
    <property type="protein sequence ID" value="BDX01895.1"/>
    <property type="molecule type" value="Genomic_DNA"/>
</dbReference>
<gene>
    <name evidence="3" type="primary">celE</name>
    <name evidence="3" type="ORF">MACH16_06430</name>
</gene>
<dbReference type="InterPro" id="IPR017439">
    <property type="entry name" value="Amidohydrolase"/>
</dbReference>
<dbReference type="Pfam" id="PF07687">
    <property type="entry name" value="M20_dimer"/>
    <property type="match status" value="1"/>
</dbReference>